<comment type="catalytic activity">
    <reaction evidence="11">
        <text>beta-D-xylosyl-(1&lt;-&gt;1')-N-(9Z-octadecenoyl)-sphing-4-enine + cholesterol = cholesteryl 3-beta-D-xyloside + N-(9Z-octadecenoyl)-sphing-4-enine</text>
        <dbReference type="Rhea" id="RHEA:70251"/>
        <dbReference type="ChEBI" id="CHEBI:16113"/>
        <dbReference type="ChEBI" id="CHEBI:77996"/>
        <dbReference type="ChEBI" id="CHEBI:189067"/>
        <dbReference type="ChEBI" id="CHEBI:189081"/>
    </reaction>
    <physiologicalReaction direction="left-to-right" evidence="11">
        <dbReference type="Rhea" id="RHEA:70252"/>
    </physiologicalReaction>
</comment>
<feature type="domain" description="Glycosyl hydrolase family 30 TIM-barrel" evidence="24">
    <location>
        <begin position="452"/>
        <end position="801"/>
    </location>
</feature>
<dbReference type="InterPro" id="IPR001139">
    <property type="entry name" value="Glyco_hydro_30"/>
</dbReference>
<dbReference type="GO" id="GO:0004348">
    <property type="term" value="F:glucosylceramidase activity"/>
    <property type="evidence" value="ECO:0007669"/>
    <property type="project" value="UniProtKB-EC"/>
</dbReference>
<dbReference type="Pfam" id="PF02055">
    <property type="entry name" value="Glyco_hydro_30"/>
    <property type="match status" value="1"/>
</dbReference>
<evidence type="ECO:0000256" key="11">
    <source>
        <dbReference type="ARBA" id="ARBA00033633"/>
    </source>
</evidence>
<dbReference type="GO" id="GO:0016241">
    <property type="term" value="P:regulation of macroautophagy"/>
    <property type="evidence" value="ECO:0007669"/>
    <property type="project" value="UniProtKB-ARBA"/>
</dbReference>
<dbReference type="GO" id="GO:0006914">
    <property type="term" value="P:autophagy"/>
    <property type="evidence" value="ECO:0007669"/>
    <property type="project" value="UniProtKB-ARBA"/>
</dbReference>
<keyword evidence="23" id="KW-0326">Glycosidase</keyword>
<evidence type="ECO:0000256" key="7">
    <source>
        <dbReference type="ARBA" id="ARBA00022729"/>
    </source>
</evidence>
<comment type="pathway">
    <text evidence="4">Sphingolipid metabolism.</text>
</comment>
<comment type="catalytic activity">
    <reaction evidence="15">
        <text>a beta-D-glucosyl-(1&lt;-&gt;1')-N-acylsphing-4-enine + cholesterol = cholesteryl 3-beta-D-glucoside + an N-acylsphing-4-enine</text>
        <dbReference type="Rhea" id="RHEA:58264"/>
        <dbReference type="ChEBI" id="CHEBI:16113"/>
        <dbReference type="ChEBI" id="CHEBI:17495"/>
        <dbReference type="ChEBI" id="CHEBI:22801"/>
        <dbReference type="ChEBI" id="CHEBI:52639"/>
    </reaction>
    <physiologicalReaction direction="left-to-right" evidence="15">
        <dbReference type="Rhea" id="RHEA:58265"/>
    </physiologicalReaction>
    <physiologicalReaction direction="right-to-left" evidence="15">
        <dbReference type="Rhea" id="RHEA:58266"/>
    </physiologicalReaction>
</comment>
<evidence type="ECO:0000256" key="12">
    <source>
        <dbReference type="ARBA" id="ARBA00033646"/>
    </source>
</evidence>
<comment type="catalytic activity">
    <reaction evidence="21">
        <text>beta-D-glucosyl-N-octanoylsphing-4E-enine + cholesterol = N-octanoylsphing-4-enine + cholesteryl 3-beta-D-glucoside</text>
        <dbReference type="Rhea" id="RHEA:70303"/>
        <dbReference type="ChEBI" id="CHEBI:16113"/>
        <dbReference type="ChEBI" id="CHEBI:17495"/>
        <dbReference type="ChEBI" id="CHEBI:45815"/>
        <dbReference type="ChEBI" id="CHEBI:65222"/>
    </reaction>
    <physiologicalReaction direction="left-to-right" evidence="21">
        <dbReference type="Rhea" id="RHEA:70304"/>
    </physiologicalReaction>
    <physiologicalReaction direction="right-to-left" evidence="21">
        <dbReference type="Rhea" id="RHEA:70305"/>
    </physiologicalReaction>
</comment>
<keyword evidence="8 23" id="KW-0378">Hydrolase</keyword>
<dbReference type="InterPro" id="IPR033453">
    <property type="entry name" value="Glyco_hydro_30_TIM-barrel"/>
</dbReference>
<comment type="pathway">
    <text evidence="3">Steroid metabolism; cholesterol metabolism.</text>
</comment>
<dbReference type="GO" id="GO:0005102">
    <property type="term" value="F:signaling receptor binding"/>
    <property type="evidence" value="ECO:0007669"/>
    <property type="project" value="UniProtKB-ARBA"/>
</dbReference>
<organism evidence="26 27">
    <name type="scientific">Clarias magur</name>
    <name type="common">Asian catfish</name>
    <name type="synonym">Macropteronotus magur</name>
    <dbReference type="NCBI Taxonomy" id="1594786"/>
    <lineage>
        <taxon>Eukaryota</taxon>
        <taxon>Metazoa</taxon>
        <taxon>Chordata</taxon>
        <taxon>Craniata</taxon>
        <taxon>Vertebrata</taxon>
        <taxon>Euteleostomi</taxon>
        <taxon>Actinopterygii</taxon>
        <taxon>Neopterygii</taxon>
        <taxon>Teleostei</taxon>
        <taxon>Ostariophysi</taxon>
        <taxon>Siluriformes</taxon>
        <taxon>Clariidae</taxon>
        <taxon>Clarias</taxon>
    </lineage>
</organism>
<feature type="non-terminal residue" evidence="26">
    <location>
        <position position="1"/>
    </location>
</feature>
<dbReference type="UniPathway" id="UPA00296"/>
<evidence type="ECO:0000256" key="14">
    <source>
        <dbReference type="ARBA" id="ARBA00033703"/>
    </source>
</evidence>
<name>A0A8J4UAN8_CLAMG</name>
<dbReference type="GO" id="GO:0032006">
    <property type="term" value="P:regulation of TOR signaling"/>
    <property type="evidence" value="ECO:0007669"/>
    <property type="project" value="UniProtKB-ARBA"/>
</dbReference>
<dbReference type="GO" id="GO:0007040">
    <property type="term" value="P:lysosome organization"/>
    <property type="evidence" value="ECO:0007669"/>
    <property type="project" value="UniProtKB-ARBA"/>
</dbReference>
<dbReference type="InterPro" id="IPR019368">
    <property type="entry name" value="Ribosomal_mS29"/>
</dbReference>
<dbReference type="Pfam" id="PF17189">
    <property type="entry name" value="Glyco_hydro_30C"/>
    <property type="match status" value="1"/>
</dbReference>
<dbReference type="EC" id="3.2.1.45" evidence="23"/>
<dbReference type="SUPFAM" id="SSF51445">
    <property type="entry name" value="(Trans)glycosidases"/>
    <property type="match status" value="1"/>
</dbReference>
<dbReference type="GO" id="GO:0006680">
    <property type="term" value="P:glucosylceramide catabolic process"/>
    <property type="evidence" value="ECO:0007669"/>
    <property type="project" value="UniProtKB-ARBA"/>
</dbReference>
<dbReference type="Pfam" id="PF10236">
    <property type="entry name" value="DAP3"/>
    <property type="match status" value="1"/>
</dbReference>
<dbReference type="GO" id="GO:0042391">
    <property type="term" value="P:regulation of membrane potential"/>
    <property type="evidence" value="ECO:0007669"/>
    <property type="project" value="UniProtKB-ARBA"/>
</dbReference>
<evidence type="ECO:0000259" key="25">
    <source>
        <dbReference type="Pfam" id="PF17189"/>
    </source>
</evidence>
<evidence type="ECO:0000256" key="17">
    <source>
        <dbReference type="ARBA" id="ARBA00048182"/>
    </source>
</evidence>
<dbReference type="OrthoDB" id="2160638at2759"/>
<evidence type="ECO:0000313" key="26">
    <source>
        <dbReference type="EMBL" id="KAF5904483.1"/>
    </source>
</evidence>
<evidence type="ECO:0000313" key="27">
    <source>
        <dbReference type="Proteomes" id="UP000727407"/>
    </source>
</evidence>
<dbReference type="Gene3D" id="3.20.20.80">
    <property type="entry name" value="Glycosidases"/>
    <property type="match status" value="1"/>
</dbReference>
<accession>A0A8J4UAN8</accession>
<comment type="catalytic activity">
    <reaction evidence="19">
        <text>a beta-D-xylosyl-(1&lt;-&gt;1')-N-acylsphing-4-enine + cholesterol = cholesteryl 3-beta-D-xyloside + an N-acylsphing-4-enine</text>
        <dbReference type="Rhea" id="RHEA:70239"/>
        <dbReference type="ChEBI" id="CHEBI:16113"/>
        <dbReference type="ChEBI" id="CHEBI:52639"/>
        <dbReference type="ChEBI" id="CHEBI:189067"/>
        <dbReference type="ChEBI" id="CHEBI:189068"/>
    </reaction>
    <physiologicalReaction direction="left-to-right" evidence="19">
        <dbReference type="Rhea" id="RHEA:70240"/>
    </physiologicalReaction>
</comment>
<evidence type="ECO:0000256" key="9">
    <source>
        <dbReference type="ARBA" id="ARBA00022919"/>
    </source>
</evidence>
<comment type="catalytic activity">
    <reaction evidence="14">
        <text>1-(beta-D-galactosyl)-N-dodecanoylsphing-4-enine + cholesterol = cholesteryl 3-beta-D-galactoside + N-dodecanoylsphing-4-enine</text>
        <dbReference type="Rhea" id="RHEA:70255"/>
        <dbReference type="ChEBI" id="CHEBI:16113"/>
        <dbReference type="ChEBI" id="CHEBI:72956"/>
        <dbReference type="ChEBI" id="CHEBI:73432"/>
        <dbReference type="ChEBI" id="CHEBI:189066"/>
    </reaction>
    <physiologicalReaction direction="left-to-right" evidence="14">
        <dbReference type="Rhea" id="RHEA:70256"/>
    </physiologicalReaction>
    <physiologicalReaction direction="right-to-left" evidence="14">
        <dbReference type="Rhea" id="RHEA:70257"/>
    </physiologicalReaction>
</comment>
<evidence type="ECO:0000256" key="1">
    <source>
        <dbReference type="ARBA" id="ARBA00001013"/>
    </source>
</evidence>
<dbReference type="SUPFAM" id="SSF52540">
    <property type="entry name" value="P-loop containing nucleoside triphosphate hydrolases"/>
    <property type="match status" value="1"/>
</dbReference>
<comment type="subcellular location">
    <subcellularLocation>
        <location evidence="2">Lysosome membrane</location>
        <topology evidence="2">Peripheral membrane protein</topology>
        <orientation evidence="2">Lumenal side</orientation>
    </subcellularLocation>
</comment>
<comment type="catalytic activity">
    <reaction evidence="1">
        <text>a beta-D-glucosyl-(1&lt;-&gt;1')-N-acylsphing-4-enine + H2O = an N-acylsphing-4-enine + D-glucose</text>
        <dbReference type="Rhea" id="RHEA:13269"/>
        <dbReference type="ChEBI" id="CHEBI:4167"/>
        <dbReference type="ChEBI" id="CHEBI:15377"/>
        <dbReference type="ChEBI" id="CHEBI:22801"/>
        <dbReference type="ChEBI" id="CHEBI:52639"/>
        <dbReference type="EC" id="3.2.1.45"/>
    </reaction>
    <physiologicalReaction direction="left-to-right" evidence="1">
        <dbReference type="Rhea" id="RHEA:13270"/>
    </physiologicalReaction>
</comment>
<evidence type="ECO:0000256" key="10">
    <source>
        <dbReference type="ARBA" id="ARBA00023098"/>
    </source>
</evidence>
<evidence type="ECO:0000256" key="21">
    <source>
        <dbReference type="ARBA" id="ARBA00049379"/>
    </source>
</evidence>
<evidence type="ECO:0000256" key="23">
    <source>
        <dbReference type="RuleBase" id="RU361188"/>
    </source>
</evidence>
<evidence type="ECO:0000256" key="2">
    <source>
        <dbReference type="ARBA" id="ARBA00004207"/>
    </source>
</evidence>
<dbReference type="SUPFAM" id="SSF51011">
    <property type="entry name" value="Glycosyl hydrolase domain"/>
    <property type="match status" value="1"/>
</dbReference>
<dbReference type="PANTHER" id="PTHR11069">
    <property type="entry name" value="GLUCOSYLCERAMIDASE"/>
    <property type="match status" value="1"/>
</dbReference>
<dbReference type="PANTHER" id="PTHR11069:SF23">
    <property type="entry name" value="LYSOSOMAL ACID GLUCOSYLCERAMIDASE"/>
    <property type="match status" value="1"/>
</dbReference>
<reference evidence="26" key="1">
    <citation type="submission" date="2020-07" db="EMBL/GenBank/DDBJ databases">
        <title>Clarias magur genome sequencing, assembly and annotation.</title>
        <authorList>
            <person name="Kushwaha B."/>
            <person name="Kumar R."/>
            <person name="Das P."/>
            <person name="Joshi C.G."/>
            <person name="Kumar D."/>
            <person name="Nagpure N.S."/>
            <person name="Pandey M."/>
            <person name="Agarwal S."/>
            <person name="Srivastava S."/>
            <person name="Singh M."/>
            <person name="Sahoo L."/>
            <person name="Jayasankar P."/>
            <person name="Meher P.K."/>
            <person name="Koringa P.G."/>
            <person name="Iquebal M.A."/>
            <person name="Das S.P."/>
            <person name="Bit A."/>
            <person name="Patnaik S."/>
            <person name="Patel N."/>
            <person name="Shah T.M."/>
            <person name="Hinsu A."/>
            <person name="Jena J.K."/>
        </authorList>
    </citation>
    <scope>NUCLEOTIDE SEQUENCE</scope>
    <source>
        <strain evidence="26">CIFAMagur01</strain>
        <tissue evidence="26">Testis</tissue>
    </source>
</reference>
<evidence type="ECO:0000256" key="18">
    <source>
        <dbReference type="ARBA" id="ARBA00048698"/>
    </source>
</evidence>
<dbReference type="PRINTS" id="PR00843">
    <property type="entry name" value="GLHYDRLASE30"/>
</dbReference>
<dbReference type="GO" id="GO:0008422">
    <property type="term" value="F:beta-glucosidase activity"/>
    <property type="evidence" value="ECO:0007669"/>
    <property type="project" value="UniProtKB-ARBA"/>
</dbReference>
<evidence type="ECO:0000256" key="16">
    <source>
        <dbReference type="ARBA" id="ARBA00048111"/>
    </source>
</evidence>
<comment type="pathway">
    <text evidence="5">Lipid metabolism.</text>
</comment>
<comment type="catalytic activity">
    <reaction evidence="22">
        <text>beta-D-glucosyl-N-(9Z-octadecenoyl)-sphing-4E-enine + cholesterol = N-(9Z-octadecenoyl)-sphing-4-enine + cholesteryl 3-beta-D-glucoside</text>
        <dbReference type="Rhea" id="RHEA:58324"/>
        <dbReference type="ChEBI" id="CHEBI:16113"/>
        <dbReference type="ChEBI" id="CHEBI:17495"/>
        <dbReference type="ChEBI" id="CHEBI:77996"/>
        <dbReference type="ChEBI" id="CHEBI:139140"/>
    </reaction>
    <physiologicalReaction direction="left-to-right" evidence="22">
        <dbReference type="Rhea" id="RHEA:58325"/>
    </physiologicalReaction>
    <physiologicalReaction direction="right-to-left" evidence="22">
        <dbReference type="Rhea" id="RHEA:58326"/>
    </physiologicalReaction>
</comment>
<evidence type="ECO:0000256" key="4">
    <source>
        <dbReference type="ARBA" id="ARBA00004991"/>
    </source>
</evidence>
<feature type="non-terminal residue" evidence="26">
    <location>
        <position position="836"/>
    </location>
</feature>
<dbReference type="GO" id="GO:0030163">
    <property type="term" value="P:protein catabolic process"/>
    <property type="evidence" value="ECO:0007669"/>
    <property type="project" value="UniProtKB-ARBA"/>
</dbReference>
<dbReference type="GO" id="GO:0008203">
    <property type="term" value="P:cholesterol metabolic process"/>
    <property type="evidence" value="ECO:0007669"/>
    <property type="project" value="UniProtKB-UniPathway"/>
</dbReference>
<dbReference type="GO" id="GO:0042176">
    <property type="term" value="P:regulation of protein catabolic process"/>
    <property type="evidence" value="ECO:0007669"/>
    <property type="project" value="UniProtKB-ARBA"/>
</dbReference>
<keyword evidence="7" id="KW-0732">Signal</keyword>
<dbReference type="InterPro" id="IPR027417">
    <property type="entry name" value="P-loop_NTPase"/>
</dbReference>
<dbReference type="GO" id="GO:0046527">
    <property type="term" value="F:glucosyltransferase activity"/>
    <property type="evidence" value="ECO:0007669"/>
    <property type="project" value="UniProtKB-ARBA"/>
</dbReference>
<sequence length="836" mass="94137">NRNLPRLCNRLCQTVSKTRPLHISGAGQQLDKTAVAVDSDASHHFSIFRTSENDPACHTEHHAGQYYTLPSAQVRTLFPHGLPSRFQMQIKTFNEAGVMVRQPTLELISYLKRADYSKPALRYLLYGETGCGKTMSLCHALHFCFTQGWLVLHIPDAHLWVKNCSELLPSSSRPGRFDQPIQASQWLKNFKITNEQFLSKIKTTKRYMWTKRESTEEGRPLAELVNQGVTRVKSSSDVVGALLRELRLQAGSPTEGAFRMAVAIDGVNALWGRTTLKKEDKSEVAAEELTLIHNLRKMLRNDWSGGAVLTTLSQTGSLYTSRSAYLPTELLGEVGFDKMDPFVPIPVSKYNDQEFESCYLYYMDRNWLQHPHTGSDECQARSFGQSSVVCQCNATYCDSVGHVIVPPVGHFLSFLSSRAGGRLQREQDQVQKNSTGAALRITLVPTEKYQHVKGFGGAMTDAAAMNILSLSTRAQDQLLRQYFSPEGIEYNLVRVPMASSDFSTRLYTYADSPEDYSLLNFSLPEEDTRMKIPLLQRAQALSARPLSLFASAWSAPAWLKTNGALIGKGSLKGEPGGKEYKTWAQYYIRFLEEYAKYNLSFWGLTTGNEPTAGEMTNYSFQALGFTPQLQRDWIATDLGPALRSSPYAKTRLMILDDNRLLLPYWAKVVLSDIHAAQYVHGIGVHWYLDQLFPAKITLTATHDLYPEYFILGTEACPGWKSIDRGVRLGSWERAEEYAHDIIEDLNNYVTGWTDWNLALDLSGGPNWVKNFVDSPIIVDQSKDVFYKQPTFYIMAHFSKFLWEGSQRIGVSVSEHTSLESSAFIRPDGSVVLIVLN</sequence>
<dbReference type="InterPro" id="IPR033452">
    <property type="entry name" value="GH30_C"/>
</dbReference>
<comment type="catalytic activity">
    <reaction evidence="20">
        <text>beta-D-glucosyl-(1&lt;-&gt;1')-N-(15Z-tetracosenoyl)-sphing-4-enine + cholesterol = N-(15Z-tetracosenoyl)-sphing-4-enine + cholesteryl 3-beta-D-glucoside</text>
        <dbReference type="Rhea" id="RHEA:70315"/>
        <dbReference type="ChEBI" id="CHEBI:16113"/>
        <dbReference type="ChEBI" id="CHEBI:17495"/>
        <dbReference type="ChEBI" id="CHEBI:74450"/>
        <dbReference type="ChEBI" id="CHEBI:76302"/>
    </reaction>
    <physiologicalReaction direction="left-to-right" evidence="20">
        <dbReference type="Rhea" id="RHEA:70316"/>
    </physiologicalReaction>
    <physiologicalReaction direction="right-to-left" evidence="20">
        <dbReference type="Rhea" id="RHEA:70317"/>
    </physiologicalReaction>
</comment>
<comment type="catalytic activity">
    <reaction evidence="12">
        <text>cholesteryl 3-beta-D-glucoside + H2O = cholesterol + D-glucose</text>
        <dbReference type="Rhea" id="RHEA:11956"/>
        <dbReference type="ChEBI" id="CHEBI:4167"/>
        <dbReference type="ChEBI" id="CHEBI:15377"/>
        <dbReference type="ChEBI" id="CHEBI:16113"/>
        <dbReference type="ChEBI" id="CHEBI:17495"/>
    </reaction>
    <physiologicalReaction direction="left-to-right" evidence="12">
        <dbReference type="Rhea" id="RHEA:11957"/>
    </physiologicalReaction>
</comment>
<proteinExistence type="inferred from homology"/>
<evidence type="ECO:0000256" key="15">
    <source>
        <dbReference type="ARBA" id="ARBA00048055"/>
    </source>
</evidence>
<feature type="domain" description="Glycosyl hydrolase family 30 beta sandwich" evidence="25">
    <location>
        <begin position="804"/>
        <end position="836"/>
    </location>
</feature>
<dbReference type="InterPro" id="IPR017853">
    <property type="entry name" value="GH"/>
</dbReference>
<dbReference type="GO" id="GO:0004336">
    <property type="term" value="F:galactosylceramidase activity"/>
    <property type="evidence" value="ECO:0007669"/>
    <property type="project" value="UniProtKB-EC"/>
</dbReference>
<evidence type="ECO:0000256" key="13">
    <source>
        <dbReference type="ARBA" id="ARBA00033698"/>
    </source>
</evidence>
<comment type="caution">
    <text evidence="26">The sequence shown here is derived from an EMBL/GenBank/DDBJ whole genome shotgun (WGS) entry which is preliminary data.</text>
</comment>
<evidence type="ECO:0000256" key="3">
    <source>
        <dbReference type="ARBA" id="ARBA00004731"/>
    </source>
</evidence>
<comment type="catalytic activity">
    <reaction evidence="18">
        <text>beta-D-glucosyl-N-dodecanoylsphing-4-enine + cholesterol = N-dodecanoylsphing-4-enine + cholesteryl 3-beta-D-glucoside</text>
        <dbReference type="Rhea" id="RHEA:70307"/>
        <dbReference type="ChEBI" id="CHEBI:16113"/>
        <dbReference type="ChEBI" id="CHEBI:17495"/>
        <dbReference type="ChEBI" id="CHEBI:72956"/>
        <dbReference type="ChEBI" id="CHEBI:76297"/>
    </reaction>
    <physiologicalReaction direction="left-to-right" evidence="18">
        <dbReference type="Rhea" id="RHEA:70308"/>
    </physiologicalReaction>
    <physiologicalReaction direction="right-to-left" evidence="18">
        <dbReference type="Rhea" id="RHEA:70309"/>
    </physiologicalReaction>
</comment>
<dbReference type="GO" id="GO:0010605">
    <property type="term" value="P:negative regulation of macromolecule metabolic process"/>
    <property type="evidence" value="ECO:0007669"/>
    <property type="project" value="UniProtKB-ARBA"/>
</dbReference>
<gene>
    <name evidence="26" type="primary">gba</name>
    <name evidence="26" type="ORF">DAT39_005844</name>
</gene>
<comment type="catalytic activity">
    <reaction evidence="16">
        <text>beta-D-glucosyl-(1&lt;-&gt;1)-N-octadecanoylsphing-4-enine + cholesterol = cholesteryl 3-beta-D-glucoside + N-octadecanoylsphing-4-enine</text>
        <dbReference type="Rhea" id="RHEA:70311"/>
        <dbReference type="ChEBI" id="CHEBI:16113"/>
        <dbReference type="ChEBI" id="CHEBI:17495"/>
        <dbReference type="ChEBI" id="CHEBI:72961"/>
        <dbReference type="ChEBI" id="CHEBI:84719"/>
    </reaction>
    <physiologicalReaction direction="left-to-right" evidence="16">
        <dbReference type="Rhea" id="RHEA:70312"/>
    </physiologicalReaction>
    <physiologicalReaction direction="right-to-left" evidence="16">
        <dbReference type="Rhea" id="RHEA:70313"/>
    </physiologicalReaction>
</comment>
<evidence type="ECO:0000259" key="24">
    <source>
        <dbReference type="Pfam" id="PF02055"/>
    </source>
</evidence>
<keyword evidence="9 23" id="KW-0746">Sphingolipid metabolism</keyword>
<evidence type="ECO:0000256" key="19">
    <source>
        <dbReference type="ARBA" id="ARBA00048817"/>
    </source>
</evidence>
<evidence type="ECO:0000256" key="22">
    <source>
        <dbReference type="ARBA" id="ARBA00049516"/>
    </source>
</evidence>
<evidence type="ECO:0000256" key="20">
    <source>
        <dbReference type="ARBA" id="ARBA00048880"/>
    </source>
</evidence>
<protein>
    <recommendedName>
        <fullName evidence="23">Glucosylceramidase</fullName>
        <ecNumber evidence="23">3.2.1.45</ecNumber>
    </recommendedName>
</protein>
<keyword evidence="27" id="KW-1185">Reference proteome</keyword>
<keyword evidence="10 23" id="KW-0443">Lipid metabolism</keyword>
<dbReference type="GO" id="GO:0005765">
    <property type="term" value="C:lysosomal membrane"/>
    <property type="evidence" value="ECO:0007669"/>
    <property type="project" value="UniProtKB-SubCell"/>
</dbReference>
<dbReference type="EMBL" id="QNUK01000056">
    <property type="protein sequence ID" value="KAF5904483.1"/>
    <property type="molecule type" value="Genomic_DNA"/>
</dbReference>
<evidence type="ECO:0000256" key="6">
    <source>
        <dbReference type="ARBA" id="ARBA00005382"/>
    </source>
</evidence>
<dbReference type="FunFam" id="3.20.20.80:FF:000030">
    <property type="entry name" value="Lysosomal acid glucosylceramidase"/>
    <property type="match status" value="1"/>
</dbReference>
<comment type="similarity">
    <text evidence="6 23">Belongs to the glycosyl hydrolase 30 family.</text>
</comment>
<dbReference type="AlphaFoldDB" id="A0A8J4UAN8"/>
<comment type="catalytic activity">
    <reaction evidence="17">
        <text>a beta-D-galactosyl-(1&lt;-&gt;1')-N-acylsphing-4-enine + cholesterol = cholesteryl 3-beta-D-galactoside + an N-acylsphing-4-enine</text>
        <dbReference type="Rhea" id="RHEA:70235"/>
        <dbReference type="ChEBI" id="CHEBI:16113"/>
        <dbReference type="ChEBI" id="CHEBI:18390"/>
        <dbReference type="ChEBI" id="CHEBI:52639"/>
        <dbReference type="ChEBI" id="CHEBI:189066"/>
    </reaction>
    <physiologicalReaction direction="left-to-right" evidence="17">
        <dbReference type="Rhea" id="RHEA:70236"/>
    </physiologicalReaction>
    <physiologicalReaction direction="right-to-left" evidence="17">
        <dbReference type="Rhea" id="RHEA:70237"/>
    </physiologicalReaction>
</comment>
<dbReference type="Proteomes" id="UP000727407">
    <property type="component" value="Unassembled WGS sequence"/>
</dbReference>
<evidence type="ECO:0000256" key="8">
    <source>
        <dbReference type="ARBA" id="ARBA00022801"/>
    </source>
</evidence>
<comment type="catalytic activity">
    <reaction evidence="13">
        <text>a beta-D-galactosyl-(1&lt;-&gt;1')-N-acylsphing-4-enine + H2O = an N-acylsphing-4-enine + D-galactose</text>
        <dbReference type="Rhea" id="RHEA:14297"/>
        <dbReference type="ChEBI" id="CHEBI:4139"/>
        <dbReference type="ChEBI" id="CHEBI:15377"/>
        <dbReference type="ChEBI" id="CHEBI:18390"/>
        <dbReference type="ChEBI" id="CHEBI:52639"/>
        <dbReference type="EC" id="3.2.1.46"/>
    </reaction>
    <physiologicalReaction direction="left-to-right" evidence="13">
        <dbReference type="Rhea" id="RHEA:14298"/>
    </physiologicalReaction>
</comment>
<evidence type="ECO:0000256" key="5">
    <source>
        <dbReference type="ARBA" id="ARBA00005189"/>
    </source>
</evidence>